<gene>
    <name evidence="1" type="ORF">CTRU02_209971</name>
</gene>
<sequence length="688" mass="77846">MASKKMPLPVGSVKLSIPEEGVCHPVVGRTYEEQRRYQVELVTKIITSRDAPLPKLPADGMPKPQFWENLRLSGTHSVEAEMQNSTQAGVLASSTGERVQELGEPTPKSKPTHELADILRIIPIGCEVIAHLWAVDTIAVGCLASTSKACSDCVAIFVSRFHLPNGDYQDCDWLPTSLIDMAEERKGTIGIGRNLFIRGRDRNAPRASIKGTPNVWATDKTRAKMWDIAQMNKGNGSVYLKFMPFLVCEEKLLLLEQKIMIRRQELGLPPIETDERHHHLREMSYNIPMLRSMHQYGRNLKAIRLHETPMLDIRIVELVLTACPRLEVLGIINCELLHFSTIIALLDLLHWHSKNVSRNPIKLDFYPRASYGPLQDRQGTNFISWDALPITNRSSAVLTTILLAILKALPMGIDLVSKDQPFRKFIDLIPMKPGASALFLHHLFTWVDAVQTYGHHMPSLDTLDDLEDQVVLAVYQGTRHGMLPHLRESCFGETFSCCRCGYAMVKCLFRPDMRQRLDNQRVCRVCELRYNLEGERNHRLWEKEKLLASFLHSTDDSPRNKHSHIINSAVIQADLGDVIAPVMANPFIVGPAPDSPYRLAVLDEHRALPDLKALISPDREYDTLRTSGEAALLDAVDRLRELEGVYPDHPTLTRQKQATSKGQKQSWEYAIWKDSAKETEEHKAAGFW</sequence>
<comment type="caution">
    <text evidence="1">The sequence shown here is derived from an EMBL/GenBank/DDBJ whole genome shotgun (WGS) entry which is preliminary data.</text>
</comment>
<name>A0ACC3YTW8_COLTU</name>
<accession>A0ACC3YTW8</accession>
<evidence type="ECO:0000313" key="2">
    <source>
        <dbReference type="Proteomes" id="UP000805649"/>
    </source>
</evidence>
<proteinExistence type="predicted"/>
<reference evidence="1 2" key="1">
    <citation type="journal article" date="2020" name="Phytopathology">
        <title>Genome Sequence Resources of Colletotrichum truncatum, C. plurivorum, C. musicola, and C. sojae: Four Species Pathogenic to Soybean (Glycine max).</title>
        <authorList>
            <person name="Rogerio F."/>
            <person name="Boufleur T.R."/>
            <person name="Ciampi-Guillardi M."/>
            <person name="Sukno S.A."/>
            <person name="Thon M.R."/>
            <person name="Massola Junior N.S."/>
            <person name="Baroncelli R."/>
        </authorList>
    </citation>
    <scope>NUCLEOTIDE SEQUENCE [LARGE SCALE GENOMIC DNA]</scope>
    <source>
        <strain evidence="1 2">CMES1059</strain>
    </source>
</reference>
<evidence type="ECO:0000313" key="1">
    <source>
        <dbReference type="EMBL" id="KAL0935380.1"/>
    </source>
</evidence>
<organism evidence="1 2">
    <name type="scientific">Colletotrichum truncatum</name>
    <name type="common">Anthracnose fungus</name>
    <name type="synonym">Colletotrichum capsici</name>
    <dbReference type="NCBI Taxonomy" id="5467"/>
    <lineage>
        <taxon>Eukaryota</taxon>
        <taxon>Fungi</taxon>
        <taxon>Dikarya</taxon>
        <taxon>Ascomycota</taxon>
        <taxon>Pezizomycotina</taxon>
        <taxon>Sordariomycetes</taxon>
        <taxon>Hypocreomycetidae</taxon>
        <taxon>Glomerellales</taxon>
        <taxon>Glomerellaceae</taxon>
        <taxon>Colletotrichum</taxon>
        <taxon>Colletotrichum truncatum species complex</taxon>
    </lineage>
</organism>
<protein>
    <submittedName>
        <fullName evidence="1">Uncharacterized protein</fullName>
    </submittedName>
</protein>
<dbReference type="EMBL" id="VUJX02000006">
    <property type="protein sequence ID" value="KAL0935380.1"/>
    <property type="molecule type" value="Genomic_DNA"/>
</dbReference>
<keyword evidence="2" id="KW-1185">Reference proteome</keyword>
<dbReference type="Proteomes" id="UP000805649">
    <property type="component" value="Unassembled WGS sequence"/>
</dbReference>